<keyword evidence="1" id="KW-0969">Cilium</keyword>
<comment type="caution">
    <text evidence="1">The sequence shown here is derived from an EMBL/GenBank/DDBJ whole genome shotgun (WGS) entry which is preliminary data.</text>
</comment>
<dbReference type="OrthoDB" id="9808944at2"/>
<dbReference type="GO" id="GO:0044781">
    <property type="term" value="P:bacterial-type flagellum organization"/>
    <property type="evidence" value="ECO:0007669"/>
    <property type="project" value="InterPro"/>
</dbReference>
<keyword evidence="1" id="KW-0966">Cell projection</keyword>
<organism evidence="1 2">
    <name type="scientific">Henriciella mobilis</name>
    <dbReference type="NCBI Taxonomy" id="2305467"/>
    <lineage>
        <taxon>Bacteria</taxon>
        <taxon>Pseudomonadati</taxon>
        <taxon>Pseudomonadota</taxon>
        <taxon>Alphaproteobacteria</taxon>
        <taxon>Hyphomonadales</taxon>
        <taxon>Hyphomonadaceae</taxon>
        <taxon>Henriciella</taxon>
    </lineage>
</organism>
<accession>A0A399R8S2</accession>
<keyword evidence="2" id="KW-1185">Reference proteome</keyword>
<dbReference type="Pfam" id="PF07309">
    <property type="entry name" value="FlaF"/>
    <property type="match status" value="1"/>
</dbReference>
<dbReference type="AlphaFoldDB" id="A0A399R8S2"/>
<dbReference type="NCBIfam" id="NF009435">
    <property type="entry name" value="PRK12794.1"/>
    <property type="match status" value="1"/>
</dbReference>
<protein>
    <submittedName>
        <fullName evidence="1">Flagellar biosynthesis regulatory protein FlaF</fullName>
    </submittedName>
</protein>
<keyword evidence="1" id="KW-0282">Flagellum</keyword>
<name>A0A399R8S2_9PROT</name>
<dbReference type="InterPro" id="IPR010845">
    <property type="entry name" value="FlaF"/>
</dbReference>
<gene>
    <name evidence="1" type="primary">flaF</name>
    <name evidence="1" type="ORF">D1223_18295</name>
</gene>
<proteinExistence type="predicted"/>
<reference evidence="1 2" key="1">
    <citation type="submission" date="2018-08" db="EMBL/GenBank/DDBJ databases">
        <title>Henriciella mobilis sp. nov., isolated from seawater.</title>
        <authorList>
            <person name="Cheng H."/>
            <person name="Wu Y.-H."/>
            <person name="Xu X.-W."/>
            <person name="Guo L.-L."/>
        </authorList>
    </citation>
    <scope>NUCLEOTIDE SEQUENCE [LARGE SCALE GENOMIC DNA]</scope>
    <source>
        <strain evidence="1 2">JN25</strain>
    </source>
</reference>
<dbReference type="RefSeq" id="WP_119377774.1">
    <property type="nucleotide sequence ID" value="NZ_QWFX01000016.1"/>
</dbReference>
<evidence type="ECO:0000313" key="1">
    <source>
        <dbReference type="EMBL" id="RIJ26881.1"/>
    </source>
</evidence>
<dbReference type="EMBL" id="QWFX01000016">
    <property type="protein sequence ID" value="RIJ26881.1"/>
    <property type="molecule type" value="Genomic_DNA"/>
</dbReference>
<evidence type="ECO:0000313" key="2">
    <source>
        <dbReference type="Proteomes" id="UP000266385"/>
    </source>
</evidence>
<dbReference type="Proteomes" id="UP000266385">
    <property type="component" value="Unassembled WGS sequence"/>
</dbReference>
<sequence>MQQLAHKAYGEVTNRTASDKQVEYALFSEITQALQKISQTDDPAPSEWADAIDRNLQLWTVLSTDLASPENQLNEDLKRGLIVLAESVRRISYRVLAGSDELADLVDINQTIMLGLEAQANATQEENAA</sequence>